<reference evidence="8" key="1">
    <citation type="submission" date="2023-05" db="EMBL/GenBank/DDBJ databases">
        <title>High-quality long-read genome of Scophthalmus maximus.</title>
        <authorList>
            <person name="Lien S."/>
            <person name="Martinez P."/>
        </authorList>
    </citation>
    <scope>NUCLEOTIDE SEQUENCE [LARGE SCALE GENOMIC DNA]</scope>
</reference>
<dbReference type="InterPro" id="IPR050473">
    <property type="entry name" value="A2M/Complement_sys"/>
</dbReference>
<evidence type="ECO:0008006" key="10">
    <source>
        <dbReference type="Google" id="ProtNLM"/>
    </source>
</evidence>
<dbReference type="InterPro" id="IPR018081">
    <property type="entry name" value="Anaphylatoxin_comp_syst"/>
</dbReference>
<dbReference type="Gene3D" id="2.60.40.1930">
    <property type="match status" value="4"/>
</dbReference>
<evidence type="ECO:0000313" key="8">
    <source>
        <dbReference type="Ensembl" id="ENSSMAP00000067094.1"/>
    </source>
</evidence>
<evidence type="ECO:0000256" key="3">
    <source>
        <dbReference type="ARBA" id="ARBA00022966"/>
    </source>
</evidence>
<dbReference type="Pfam" id="PF01835">
    <property type="entry name" value="MG2"/>
    <property type="match status" value="1"/>
</dbReference>
<dbReference type="InterPro" id="IPR036595">
    <property type="entry name" value="A-macroglobulin_rcpt-bd_sf"/>
</dbReference>
<dbReference type="InterPro" id="IPR008993">
    <property type="entry name" value="TIMP-like_OB-fold"/>
</dbReference>
<evidence type="ECO:0000256" key="4">
    <source>
        <dbReference type="ARBA" id="ARBA00023157"/>
    </source>
</evidence>
<feature type="domain" description="NTR" evidence="7">
    <location>
        <begin position="1478"/>
        <end position="1627"/>
    </location>
</feature>
<dbReference type="Pfam" id="PF01759">
    <property type="entry name" value="NTR"/>
    <property type="match status" value="1"/>
</dbReference>
<dbReference type="InterPro" id="IPR008930">
    <property type="entry name" value="Terpenoid_cyclase/PrenylTrfase"/>
</dbReference>
<dbReference type="PROSITE" id="PS00477">
    <property type="entry name" value="ALPHA_2_MACROGLOBULIN"/>
    <property type="match status" value="1"/>
</dbReference>
<proteinExistence type="predicted"/>
<dbReference type="Pfam" id="PF21308">
    <property type="entry name" value="C3_CUB2"/>
    <property type="match status" value="1"/>
</dbReference>
<feature type="signal peptide" evidence="5">
    <location>
        <begin position="1"/>
        <end position="23"/>
    </location>
</feature>
<dbReference type="PROSITE" id="PS01178">
    <property type="entry name" value="ANAPHYLATOXIN_2"/>
    <property type="match status" value="1"/>
</dbReference>
<dbReference type="CDD" id="cd02896">
    <property type="entry name" value="complement_C3_C4_C5"/>
    <property type="match status" value="1"/>
</dbReference>
<reference evidence="8" key="2">
    <citation type="submission" date="2025-08" db="UniProtKB">
        <authorList>
            <consortium name="Ensembl"/>
        </authorList>
    </citation>
    <scope>IDENTIFICATION</scope>
</reference>
<dbReference type="CDD" id="cd03583">
    <property type="entry name" value="NTR_complement_C3"/>
    <property type="match status" value="1"/>
</dbReference>
<dbReference type="Ensembl" id="ENSSMAT00000078701.1">
    <property type="protein sequence ID" value="ENSSMAP00000067094.1"/>
    <property type="gene ID" value="ENSSMAG00000002974.2"/>
</dbReference>
<dbReference type="InterPro" id="IPR001134">
    <property type="entry name" value="Netrin_domain"/>
</dbReference>
<dbReference type="GeneTree" id="ENSGT00940000154063"/>
<dbReference type="InterPro" id="IPR000020">
    <property type="entry name" value="Anaphylatoxin/fibulin"/>
</dbReference>
<evidence type="ECO:0000256" key="5">
    <source>
        <dbReference type="SAM" id="SignalP"/>
    </source>
</evidence>
<dbReference type="Gene3D" id="6.20.50.160">
    <property type="match status" value="1"/>
</dbReference>
<keyword evidence="5" id="KW-0732">Signal</keyword>
<comment type="subcellular location">
    <subcellularLocation>
        <location evidence="1">Secreted</location>
    </subcellularLocation>
</comment>
<dbReference type="Gene3D" id="2.60.40.690">
    <property type="entry name" value="Alpha-macroglobulin, receptor-binding domain"/>
    <property type="match status" value="1"/>
</dbReference>
<dbReference type="PROSITE" id="PS01177">
    <property type="entry name" value="ANAPHYLATOXIN_1"/>
    <property type="match status" value="1"/>
</dbReference>
<evidence type="ECO:0000256" key="2">
    <source>
        <dbReference type="ARBA" id="ARBA00022525"/>
    </source>
</evidence>
<dbReference type="Pfam" id="PF07703">
    <property type="entry name" value="A2M_BRD"/>
    <property type="match status" value="1"/>
</dbReference>
<dbReference type="CDD" id="cd00017">
    <property type="entry name" value="ANATO"/>
    <property type="match status" value="1"/>
</dbReference>
<dbReference type="SMART" id="SM00104">
    <property type="entry name" value="ANATO"/>
    <property type="match status" value="1"/>
</dbReference>
<dbReference type="Pfam" id="PF01821">
    <property type="entry name" value="ANATO"/>
    <property type="match status" value="1"/>
</dbReference>
<dbReference type="InterPro" id="IPR002890">
    <property type="entry name" value="MG2"/>
</dbReference>
<dbReference type="SUPFAM" id="SSF49410">
    <property type="entry name" value="Alpha-macroglobulin receptor domain"/>
    <property type="match status" value="1"/>
</dbReference>
<dbReference type="FunFam" id="2.60.40.1940:FF:000001">
    <property type="entry name" value="Complement component C3"/>
    <property type="match status" value="1"/>
</dbReference>
<dbReference type="InterPro" id="IPR041425">
    <property type="entry name" value="C3/4/5_MG1"/>
</dbReference>
<dbReference type="InterPro" id="IPR035815">
    <property type="entry name" value="NTR_complement_C3"/>
</dbReference>
<accession>A0A8D3E5N5</accession>
<dbReference type="SMART" id="SM01419">
    <property type="entry name" value="Thiol-ester_cl"/>
    <property type="match status" value="1"/>
</dbReference>
<dbReference type="Gene3D" id="1.20.91.20">
    <property type="entry name" value="Anaphylotoxins (complement system)"/>
    <property type="match status" value="1"/>
</dbReference>
<dbReference type="Gene3D" id="2.60.40.1940">
    <property type="match status" value="1"/>
</dbReference>
<gene>
    <name evidence="8" type="primary">LOC118312169</name>
</gene>
<dbReference type="InterPro" id="IPR018933">
    <property type="entry name" value="Netrin_module_non-TIMP"/>
</dbReference>
<dbReference type="InterPro" id="IPR013783">
    <property type="entry name" value="Ig-like_fold"/>
</dbReference>
<dbReference type="SMART" id="SM00643">
    <property type="entry name" value="C345C"/>
    <property type="match status" value="1"/>
</dbReference>
<dbReference type="InterPro" id="IPR041555">
    <property type="entry name" value="MG3"/>
</dbReference>
<dbReference type="GO" id="GO:0005615">
    <property type="term" value="C:extracellular space"/>
    <property type="evidence" value="ECO:0007669"/>
    <property type="project" value="InterPro"/>
</dbReference>
<dbReference type="SUPFAM" id="SSF48239">
    <property type="entry name" value="Terpenoid cyclases/Protein prenyltransferases"/>
    <property type="match status" value="1"/>
</dbReference>
<dbReference type="InterPro" id="IPR047565">
    <property type="entry name" value="Alpha-macroglob_thiol-ester_cl"/>
</dbReference>
<dbReference type="PROSITE" id="PS50189">
    <property type="entry name" value="NTR"/>
    <property type="match status" value="1"/>
</dbReference>
<dbReference type="GO" id="GO:0004866">
    <property type="term" value="F:endopeptidase inhibitor activity"/>
    <property type="evidence" value="ECO:0007669"/>
    <property type="project" value="InterPro"/>
</dbReference>
<dbReference type="Gene3D" id="2.40.50.120">
    <property type="match status" value="1"/>
</dbReference>
<dbReference type="InterPro" id="IPR048848">
    <property type="entry name" value="C3_CUB2"/>
</dbReference>
<feature type="chain" id="PRO_5034600979" description="Complement C3-like" evidence="5">
    <location>
        <begin position="24"/>
        <end position="1629"/>
    </location>
</feature>
<dbReference type="Pfam" id="PF00207">
    <property type="entry name" value="A2M"/>
    <property type="match status" value="1"/>
</dbReference>
<dbReference type="InterPro" id="IPR040839">
    <property type="entry name" value="MG4"/>
</dbReference>
<dbReference type="Gene3D" id="1.50.10.20">
    <property type="match status" value="1"/>
</dbReference>
<dbReference type="Proteomes" id="UP000694558">
    <property type="component" value="Chromosome 8"/>
</dbReference>
<dbReference type="PANTHER" id="PTHR11412">
    <property type="entry name" value="MACROGLOBULIN / COMPLEMENT"/>
    <property type="match status" value="1"/>
</dbReference>
<evidence type="ECO:0000259" key="6">
    <source>
        <dbReference type="PROSITE" id="PS01178"/>
    </source>
</evidence>
<dbReference type="SMART" id="SM01361">
    <property type="entry name" value="A2M_recep"/>
    <property type="match status" value="1"/>
</dbReference>
<dbReference type="InterPro" id="IPR011626">
    <property type="entry name" value="Alpha-macroglobulin_TED"/>
</dbReference>
<dbReference type="PANTHER" id="PTHR11412:SF81">
    <property type="entry name" value="COMPLEMENT C3"/>
    <property type="match status" value="1"/>
</dbReference>
<keyword evidence="4" id="KW-1015">Disulfide bond</keyword>
<keyword evidence="2" id="KW-0964">Secreted</keyword>
<dbReference type="Pfam" id="PF07678">
    <property type="entry name" value="TED_complement"/>
    <property type="match status" value="1"/>
</dbReference>
<dbReference type="Gene3D" id="2.60.40.10">
    <property type="entry name" value="Immunoglobulins"/>
    <property type="match status" value="2"/>
</dbReference>
<evidence type="ECO:0000313" key="9">
    <source>
        <dbReference type="Proteomes" id="UP000694558"/>
    </source>
</evidence>
<protein>
    <recommendedName>
        <fullName evidence="10">Complement C3-like</fullName>
    </recommendedName>
</protein>
<dbReference type="Pfam" id="PF17790">
    <property type="entry name" value="MG1"/>
    <property type="match status" value="1"/>
</dbReference>
<dbReference type="FunFam" id="2.40.50.120:FF:000013">
    <property type="entry name" value="Complement C3"/>
    <property type="match status" value="1"/>
</dbReference>
<dbReference type="Gene3D" id="2.60.120.1540">
    <property type="match status" value="1"/>
</dbReference>
<organism evidence="8 9">
    <name type="scientific">Scophthalmus maximus</name>
    <name type="common">Turbot</name>
    <name type="synonym">Psetta maxima</name>
    <dbReference type="NCBI Taxonomy" id="52904"/>
    <lineage>
        <taxon>Eukaryota</taxon>
        <taxon>Metazoa</taxon>
        <taxon>Chordata</taxon>
        <taxon>Craniata</taxon>
        <taxon>Vertebrata</taxon>
        <taxon>Euteleostomi</taxon>
        <taxon>Actinopterygii</taxon>
        <taxon>Neopterygii</taxon>
        <taxon>Teleostei</taxon>
        <taxon>Neoteleostei</taxon>
        <taxon>Acanthomorphata</taxon>
        <taxon>Carangaria</taxon>
        <taxon>Pleuronectiformes</taxon>
        <taxon>Pleuronectoidei</taxon>
        <taxon>Scophthalmidae</taxon>
        <taxon>Scophthalmus</taxon>
    </lineage>
</organism>
<dbReference type="Gene3D" id="2.20.130.20">
    <property type="match status" value="1"/>
</dbReference>
<evidence type="ECO:0000256" key="1">
    <source>
        <dbReference type="ARBA" id="ARBA00004613"/>
    </source>
</evidence>
<feature type="domain" description="Anaphylatoxin-like" evidence="6">
    <location>
        <begin position="656"/>
        <end position="691"/>
    </location>
</feature>
<dbReference type="SMART" id="SM01360">
    <property type="entry name" value="A2M"/>
    <property type="match status" value="1"/>
</dbReference>
<dbReference type="Pfam" id="PF17789">
    <property type="entry name" value="MG4"/>
    <property type="match status" value="1"/>
</dbReference>
<dbReference type="SMART" id="SM01359">
    <property type="entry name" value="A2M_N_2"/>
    <property type="match status" value="1"/>
</dbReference>
<dbReference type="FunFam" id="2.60.40.10:FF:000155">
    <property type="entry name" value="complement C3 isoform X1"/>
    <property type="match status" value="1"/>
</dbReference>
<dbReference type="InterPro" id="IPR011625">
    <property type="entry name" value="A2M_N_BRD"/>
</dbReference>
<dbReference type="InterPro" id="IPR009048">
    <property type="entry name" value="A-macroglobulin_rcpt-bd"/>
</dbReference>
<evidence type="ECO:0000259" key="7">
    <source>
        <dbReference type="PROSITE" id="PS50189"/>
    </source>
</evidence>
<dbReference type="Pfam" id="PF17791">
    <property type="entry name" value="MG3"/>
    <property type="match status" value="1"/>
</dbReference>
<dbReference type="Pfam" id="PF07677">
    <property type="entry name" value="A2M_recep"/>
    <property type="match status" value="1"/>
</dbReference>
<dbReference type="InterPro" id="IPR019742">
    <property type="entry name" value="MacrogloblnA2_CS"/>
</dbReference>
<sequence length="1629" mass="182463">MSRTQLWLLASLAFASVTSLVDGSPLKVMSSPNLLRVGTPENIFVECQDCTGGNIKEIGQIRIPVVDFSKDPTLKQYVYLQAQFPDRLLEKVVLVSFQSGYIFIQTDKTLYTPNSKVHYRMFAVTPRMEPVERDDEIQTDASIVIEIVTPEGIILPLDRVSLKSGIHSGDYQLAEIVSPGLWKVVAKFHSNPQQSFSAEFEVKEYVLPSFEVILTPVSSFFYVDSPEFTVNIRATYLFGEEVHGTAYVVFGVLHDRQKKSFPNSLQRVMIENGHGVVQLKRQHITQTFSEINDLVGSSIFVAVSVLTESGSEMVEAELRGIQIVTSPYTIHFKRTPKFFKPGMSFDVAIEVVNPDESPAQGVTVVVNPGAVQGLTAANGIAKLTINTVARDPRLTITAKTNDPNILPTRQASATMEALPYKTKTNNYIHIGVDTAELELGDNLKINLNLNRQSNEDTDITYLIMSRGQLVKHGRYRTRGQVLISLIVPITKEMLPSFRIIAYYHQTDTEVVSDSVWVDVKDSCMGSLKLESSRPAPSYEPRRVFVLKVTGDPDATVGLVAVDQGVYVLNNKHRLTQKKVWDIVEKYDTGCTPGGGKDSMSVFFDAGLLFESSTASGTPYRQELKCRVPSRRKRSTTIMDVTTSLVGIYKDQMQRECCLDGMKETTLLYTCERRSEYIFDGAACVEAFLHCCKEMESMRVEKKEDSLKLARSEEDDNSYMDSNEIVSRTKFPESWLWSDIKLPACPPQTPHCDSTSFMKNVPLQDSITTWQFTGISLSRTHGICVGEPLKVIVRKEFFIDLRLPYSAVRGEQLEVKAILHNYSPDDAIVRVDLMEEAHVCSAASKHARYRQEVRVGAQTTRSVPFVIIPMKEGQFPIEVKAAVKDSSLNDGIMKILRVVPEGVLVKSPKVITLDPTNKGEGGVQEEIINSGIPKKDLAPNTPTSTQISVTGRENVGGLVENAISGKSMGTLIYQPSGCGEQNMIHMTLPVIATTYLDKTNQWETVGFQKRNEALQHIKTGYQNELAFRNKDGSFAVWTNRKGSTWLTAYVAKVFTMANTLVAVQSEVICDAVKFLILNAQQPDGVFREVGRVSHGEMIGDVGGTDSEASMTAFCLIAMQESRTLCAATVNSLPGSIDKAVAYLGRRLPSLTNPYAVAMTSYALANEGNLDRETLFKFVSPALSHWPVPKGRIYTLEATAYALLALVKAKAFEEARPVVRWFSQQQKVGGGFGSTQATIIVYQAVAEYWANAKEPEYDLNVDILLPGRSKPDRYNFNNNNNYATRTSKVNDINQNVKVTATGTGEATVTMVSLYYALSTEKESDCQKFNMSVELIPEKMDDEEKIYKLRIQVLYKDRDHDATMSILDIGLLTGFTVNTNDLDLLSKGRARTIAKYEMNTLLSERGSLIIYLDKVSHTRPEEITFRIHQKLKVGVLQPAAVSVYEYYDQTQCMKFYHPLRKAGQLLRLCRNEECTCAEENCSMQKKEKISNDQRTAKSCETTPTSRIDFVYKVRLEQFTEELSTDIYTMRIEKVTKEGSFDVGPLGKVRHFLSYPHCRESLDLGVGKTYLIMGTSKDIHRDDKIQSYQYVLGERTWIEYWPTNAECQTDKYAPTCLGMEEMVQQYLLFGCQQ</sequence>
<dbReference type="SUPFAM" id="SSF47686">
    <property type="entry name" value="Anaphylotoxins (complement system)"/>
    <property type="match status" value="1"/>
</dbReference>
<dbReference type="InterPro" id="IPR001599">
    <property type="entry name" value="Macroglobln_a2"/>
</dbReference>
<name>A0A8D3E5N5_SCOMX</name>
<keyword evidence="3" id="KW-0882">Thioester bond</keyword>
<dbReference type="SUPFAM" id="SSF50242">
    <property type="entry name" value="TIMP-like"/>
    <property type="match status" value="1"/>
</dbReference>